<proteinExistence type="predicted"/>
<evidence type="ECO:0000256" key="1">
    <source>
        <dbReference type="SAM" id="MobiDB-lite"/>
    </source>
</evidence>
<dbReference type="AlphaFoldDB" id="A0A0A9EZK0"/>
<dbReference type="EMBL" id="GBRH01192394">
    <property type="protein sequence ID" value="JAE05502.1"/>
    <property type="molecule type" value="Transcribed_RNA"/>
</dbReference>
<organism evidence="2">
    <name type="scientific">Arundo donax</name>
    <name type="common">Giant reed</name>
    <name type="synonym">Donax arundinaceus</name>
    <dbReference type="NCBI Taxonomy" id="35708"/>
    <lineage>
        <taxon>Eukaryota</taxon>
        <taxon>Viridiplantae</taxon>
        <taxon>Streptophyta</taxon>
        <taxon>Embryophyta</taxon>
        <taxon>Tracheophyta</taxon>
        <taxon>Spermatophyta</taxon>
        <taxon>Magnoliopsida</taxon>
        <taxon>Liliopsida</taxon>
        <taxon>Poales</taxon>
        <taxon>Poaceae</taxon>
        <taxon>PACMAD clade</taxon>
        <taxon>Arundinoideae</taxon>
        <taxon>Arundineae</taxon>
        <taxon>Arundo</taxon>
    </lineage>
</organism>
<feature type="region of interest" description="Disordered" evidence="1">
    <location>
        <begin position="57"/>
        <end position="122"/>
    </location>
</feature>
<protein>
    <submittedName>
        <fullName evidence="2">Uncharacterized protein</fullName>
    </submittedName>
</protein>
<feature type="compositionally biased region" description="Basic residues" evidence="1">
    <location>
        <begin position="106"/>
        <end position="122"/>
    </location>
</feature>
<feature type="compositionally biased region" description="Low complexity" evidence="1">
    <location>
        <begin position="95"/>
        <end position="105"/>
    </location>
</feature>
<name>A0A0A9EZK0_ARUDO</name>
<sequence length="122" mass="14759">MCQVPTQPKQHQALPVPFSSTPWKVVFQYLWAVQEELQNSSLLVQRGQHLLLHAHVHPQHHHQPRHQGHQLHFQSPLPGRVRRGPWRRRRRGGPPRRASAAARWWRSSRRRRHPRRRPRTWR</sequence>
<reference evidence="2" key="1">
    <citation type="submission" date="2014-09" db="EMBL/GenBank/DDBJ databases">
        <authorList>
            <person name="Magalhaes I.L.F."/>
            <person name="Oliveira U."/>
            <person name="Santos F.R."/>
            <person name="Vidigal T.H.D.A."/>
            <person name="Brescovit A.D."/>
            <person name="Santos A.J."/>
        </authorList>
    </citation>
    <scope>NUCLEOTIDE SEQUENCE</scope>
    <source>
        <tissue evidence="2">Shoot tissue taken approximately 20 cm above the soil surface</tissue>
    </source>
</reference>
<feature type="compositionally biased region" description="Basic residues" evidence="1">
    <location>
        <begin position="80"/>
        <end position="94"/>
    </location>
</feature>
<feature type="compositionally biased region" description="Basic residues" evidence="1">
    <location>
        <begin position="57"/>
        <end position="69"/>
    </location>
</feature>
<reference evidence="2" key="2">
    <citation type="journal article" date="2015" name="Data Brief">
        <title>Shoot transcriptome of the giant reed, Arundo donax.</title>
        <authorList>
            <person name="Barrero R.A."/>
            <person name="Guerrero F.D."/>
            <person name="Moolhuijzen P."/>
            <person name="Goolsby J.A."/>
            <person name="Tidwell J."/>
            <person name="Bellgard S.E."/>
            <person name="Bellgard M.I."/>
        </authorList>
    </citation>
    <scope>NUCLEOTIDE SEQUENCE</scope>
    <source>
        <tissue evidence="2">Shoot tissue taken approximately 20 cm above the soil surface</tissue>
    </source>
</reference>
<accession>A0A0A9EZK0</accession>
<evidence type="ECO:0000313" key="2">
    <source>
        <dbReference type="EMBL" id="JAE05502.1"/>
    </source>
</evidence>